<dbReference type="InterPro" id="IPR006860">
    <property type="entry name" value="FecR"/>
</dbReference>
<dbReference type="PIRSF" id="PIRSF018266">
    <property type="entry name" value="FecR"/>
    <property type="match status" value="1"/>
</dbReference>
<dbReference type="GO" id="GO:0016301">
    <property type="term" value="F:kinase activity"/>
    <property type="evidence" value="ECO:0007669"/>
    <property type="project" value="UniProtKB-KW"/>
</dbReference>
<dbReference type="Pfam" id="PF04773">
    <property type="entry name" value="FecR"/>
    <property type="match status" value="1"/>
</dbReference>
<dbReference type="RefSeq" id="WP_234266949.1">
    <property type="nucleotide sequence ID" value="NZ_BSPB01000061.1"/>
</dbReference>
<dbReference type="PANTHER" id="PTHR30273:SF2">
    <property type="entry name" value="PROTEIN FECR"/>
    <property type="match status" value="1"/>
</dbReference>
<reference evidence="5" key="1">
    <citation type="journal article" date="2019" name="Int. J. Syst. Evol. Microbiol.">
        <title>The Global Catalogue of Microorganisms (GCM) 10K type strain sequencing project: providing services to taxonomists for standard genome sequencing and annotation.</title>
        <authorList>
            <consortium name="The Broad Institute Genomics Platform"/>
            <consortium name="The Broad Institute Genome Sequencing Center for Infectious Disease"/>
            <person name="Wu L."/>
            <person name="Ma J."/>
        </authorList>
    </citation>
    <scope>NUCLEOTIDE SEQUENCE [LARGE SCALE GENOMIC DNA]</scope>
    <source>
        <strain evidence="5">NBRC 109341</strain>
    </source>
</reference>
<evidence type="ECO:0000256" key="1">
    <source>
        <dbReference type="SAM" id="MobiDB-lite"/>
    </source>
</evidence>
<dbReference type="Pfam" id="PF16220">
    <property type="entry name" value="DUF4880"/>
    <property type="match status" value="1"/>
</dbReference>
<gene>
    <name evidence="4" type="ORF">GCM10007935_39550</name>
</gene>
<dbReference type="PANTHER" id="PTHR30273">
    <property type="entry name" value="PERIPLASMIC SIGNAL SENSOR AND SIGMA FACTOR ACTIVATOR FECR-RELATED"/>
    <property type="match status" value="1"/>
</dbReference>
<evidence type="ECO:0000259" key="2">
    <source>
        <dbReference type="Pfam" id="PF04773"/>
    </source>
</evidence>
<feature type="region of interest" description="Disordered" evidence="1">
    <location>
        <begin position="77"/>
        <end position="99"/>
    </location>
</feature>
<proteinExistence type="predicted"/>
<evidence type="ECO:0000313" key="4">
    <source>
        <dbReference type="EMBL" id="GLS16514.1"/>
    </source>
</evidence>
<dbReference type="Proteomes" id="UP001156903">
    <property type="component" value="Unassembled WGS sequence"/>
</dbReference>
<evidence type="ECO:0000259" key="3">
    <source>
        <dbReference type="Pfam" id="PF16220"/>
    </source>
</evidence>
<accession>A0ABQ6CCW6</accession>
<feature type="domain" description="FecR protein" evidence="2">
    <location>
        <begin position="146"/>
        <end position="238"/>
    </location>
</feature>
<dbReference type="Gene3D" id="3.55.50.30">
    <property type="match status" value="1"/>
</dbReference>
<organism evidence="4 5">
    <name type="scientific">Hydrogenophaga electricum</name>
    <dbReference type="NCBI Taxonomy" id="1230953"/>
    <lineage>
        <taxon>Bacteria</taxon>
        <taxon>Pseudomonadati</taxon>
        <taxon>Pseudomonadota</taxon>
        <taxon>Betaproteobacteria</taxon>
        <taxon>Burkholderiales</taxon>
        <taxon>Comamonadaceae</taxon>
        <taxon>Hydrogenophaga</taxon>
    </lineage>
</organism>
<comment type="caution">
    <text evidence="4">The sequence shown here is derived from an EMBL/GenBank/DDBJ whole genome shotgun (WGS) entry which is preliminary data.</text>
</comment>
<protein>
    <submittedName>
        <fullName evidence="4">Histidine kinase</fullName>
    </submittedName>
</protein>
<evidence type="ECO:0000313" key="5">
    <source>
        <dbReference type="Proteomes" id="UP001156903"/>
    </source>
</evidence>
<sequence length="357" mass="38920">MTYRPLPEGLTLDALLALHEQAADWYVRRLQPGWTSSDERALEVWLEADPVRREIMAGLDSTWQQADLLKAPRLRASGAHGDAPVSGQNPRPAPVDAPRGERAAWTPFPLSFSRRGFLVPALAVAGVALVAGGWQRWDATANYSLDIATGGRETRTLDLPDGSRIDLNVASALRVRFYPRRREVVLNRGEAFFQVAADADRPFTVDSGPSRVRVVGTAFNVRAAPPQLVVKVLEGRVEVRPDHREPAGAVLLLRQGSGVGIDPSSGRYRSLSLAPETVGSWRSGQVHFSRTPLEEVAQELATYLGQPVVVAGADLKSVPISGFLAVQSPEDFIQALPDVVPVRVDRLADGSWRIARR</sequence>
<dbReference type="InterPro" id="IPR012373">
    <property type="entry name" value="Ferrdict_sens_TM"/>
</dbReference>
<keyword evidence="4" id="KW-0418">Kinase</keyword>
<keyword evidence="4" id="KW-0808">Transferase</keyword>
<feature type="domain" description="FecR N-terminal" evidence="3">
    <location>
        <begin position="20"/>
        <end position="54"/>
    </location>
</feature>
<dbReference type="InterPro" id="IPR032623">
    <property type="entry name" value="FecR_N"/>
</dbReference>
<dbReference type="Gene3D" id="2.60.120.1440">
    <property type="match status" value="1"/>
</dbReference>
<dbReference type="EMBL" id="BSPB01000061">
    <property type="protein sequence ID" value="GLS16514.1"/>
    <property type="molecule type" value="Genomic_DNA"/>
</dbReference>
<name>A0ABQ6CCW6_9BURK</name>
<keyword evidence="5" id="KW-1185">Reference proteome</keyword>